<keyword evidence="2" id="KW-1133">Transmembrane helix</keyword>
<accession>A0A316ZCN4</accession>
<dbReference type="AlphaFoldDB" id="A0A316ZCN4"/>
<dbReference type="RefSeq" id="XP_025599355.1">
    <property type="nucleotide sequence ID" value="XM_025739639.1"/>
</dbReference>
<evidence type="ECO:0000256" key="1">
    <source>
        <dbReference type="SAM" id="MobiDB-lite"/>
    </source>
</evidence>
<feature type="region of interest" description="Disordered" evidence="1">
    <location>
        <begin position="1095"/>
        <end position="1144"/>
    </location>
</feature>
<feature type="region of interest" description="Disordered" evidence="1">
    <location>
        <begin position="297"/>
        <end position="329"/>
    </location>
</feature>
<evidence type="ECO:0000313" key="4">
    <source>
        <dbReference type="Proteomes" id="UP000245946"/>
    </source>
</evidence>
<feature type="region of interest" description="Disordered" evidence="1">
    <location>
        <begin position="872"/>
        <end position="914"/>
    </location>
</feature>
<feature type="compositionally biased region" description="Low complexity" evidence="1">
    <location>
        <begin position="1100"/>
        <end position="1112"/>
    </location>
</feature>
<feature type="region of interest" description="Disordered" evidence="1">
    <location>
        <begin position="1157"/>
        <end position="1185"/>
    </location>
</feature>
<dbReference type="Proteomes" id="UP000245946">
    <property type="component" value="Unassembled WGS sequence"/>
</dbReference>
<feature type="compositionally biased region" description="Low complexity" evidence="1">
    <location>
        <begin position="1120"/>
        <end position="1129"/>
    </location>
</feature>
<feature type="region of interest" description="Disordered" evidence="1">
    <location>
        <begin position="466"/>
        <end position="533"/>
    </location>
</feature>
<sequence length="1263" mass="131303">MDGQSSFDASLAGPSDAALRRSSASLIKSSDSTAGIALLPRSLFLPRASSLQRRNASTHMLLSLDRIVPEMQALDERAEEGQFDDAEVEPAFETVAMPAAPHPSSYAPPSLTSRSATHEADGDSLAANLHHASVALEELRSSVVERPRRRSFAIGASRAPSTMPLRALRRFSQLPQDAGASPSVDEDLSFARWKAAFHARRLAEQMVAEAQPVASPIVEDNVSSFASPVELIAIRDTSLQVTDDSDVLSPILPSARSVVLDMDAAASPATSLSDAASGRMMIKRVLVSHLRLPLSNSPRVRGRSATPSSLPFLAESASHDPTPESRTLSASLAQRAIDAPLSSETEDMAGLGLGIFVEEAQAPLQPAEEWFDAREIIDDDNSSSVQLQGGRTKPVEARPPAFQPHRVDALHQSGHMAKVVVPSKGDASPSLHRRALLGASGISSPVLGAKATGFVLAPRHWNVTGTAANNNKHAAGAKDDKKKASSSNPCPPTPTAARSGVDANAHANSTWSSPQATASPAFANSTNSTPALAQTPTMASLPASPLIVQAAATGAPEQAQQQDAPPPTAAPQQAQGAAGHLTTATMVAASAAGALLLVLACIWAFLARKRRNKRRRHLSGVMRRFDAKHGGGGMNDSGSSLDVVKPAAYDREPKGGWSEKAMLASSSSGIDSAAYFSANKPPTSCSEELTVITPWMLGEDGKPVGSRISTDLARSGLVCASPSKDATFSWQHPTLSLPPAAARALVTSHYVKKRTTLPAKAAAAAAANGNGLSTASSPNLSSAGSSPTFPAPVAQDTPAHTAPSSVAGADDTLAYASSAYIDPGLPSAASAPAVASLRSGPVAYAAPESVSASSNSTDNRAPWLSNFLRGLRQTTSTPPRDRASMVISPPHSLPSVSSASMAGQATPPASYTSGSDSGIVHFVTERASGPVTSSASVFGGSEARHIVSSSTGKGRARSSTLTQPGRISLAALPAPAKSSSIELPRAAKSSAPLVIVSRPSEILSGGTRRLSNWRTSLSTCREDSRDSLAQAAAAPAAERPGNMRQGTFGPSWAALQPRSDFDSSEDEMRQGYEAGEETDGELPSTLFSVRYLTQRPPSVPSSAATATTSSGPSMPPTPTKPSLSSSSSPNGVHKRAPRLPPMPLITLTLDDGLVQRPLSLTSDSSDDEPAPITPTSATRPPSAVSQTRLALQSVDTMDELSDLAYKTAPSDGRLSRASLRHSRELLPDDDGYGSDSAEGCLEADDFPTLPAWTPMTTGRRPSY</sequence>
<evidence type="ECO:0000313" key="3">
    <source>
        <dbReference type="EMBL" id="PWN99076.1"/>
    </source>
</evidence>
<feature type="transmembrane region" description="Helical" evidence="2">
    <location>
        <begin position="586"/>
        <end position="606"/>
    </location>
</feature>
<evidence type="ECO:0000256" key="2">
    <source>
        <dbReference type="SAM" id="Phobius"/>
    </source>
</evidence>
<feature type="region of interest" description="Disordered" evidence="1">
    <location>
        <begin position="100"/>
        <end position="120"/>
    </location>
</feature>
<dbReference type="OrthoDB" id="3367084at2759"/>
<protein>
    <submittedName>
        <fullName evidence="3">Uncharacterized protein</fullName>
    </submittedName>
</protein>
<dbReference type="EMBL" id="KZ819289">
    <property type="protein sequence ID" value="PWN99076.1"/>
    <property type="molecule type" value="Genomic_DNA"/>
</dbReference>
<feature type="region of interest" description="Disordered" evidence="1">
    <location>
        <begin position="1209"/>
        <end position="1263"/>
    </location>
</feature>
<gene>
    <name evidence="3" type="ORF">FA09DRAFT_241142</name>
</gene>
<feature type="region of interest" description="Disordered" evidence="1">
    <location>
        <begin position="1024"/>
        <end position="1083"/>
    </location>
</feature>
<reference evidence="3 4" key="1">
    <citation type="journal article" date="2018" name="Mol. Biol. Evol.">
        <title>Broad Genomic Sampling Reveals a Smut Pathogenic Ancestry of the Fungal Clade Ustilaginomycotina.</title>
        <authorList>
            <person name="Kijpornyongpan T."/>
            <person name="Mondo S.J."/>
            <person name="Barry K."/>
            <person name="Sandor L."/>
            <person name="Lee J."/>
            <person name="Lipzen A."/>
            <person name="Pangilinan J."/>
            <person name="LaButti K."/>
            <person name="Hainaut M."/>
            <person name="Henrissat B."/>
            <person name="Grigoriev I.V."/>
            <person name="Spatafora J.W."/>
            <person name="Aime M.C."/>
        </authorList>
    </citation>
    <scope>NUCLEOTIDE SEQUENCE [LARGE SCALE GENOMIC DNA]</scope>
    <source>
        <strain evidence="3 4">MCA 4186</strain>
    </source>
</reference>
<feature type="compositionally biased region" description="Polar residues" evidence="1">
    <location>
        <begin position="1173"/>
        <end position="1185"/>
    </location>
</feature>
<dbReference type="GeneID" id="37267185"/>
<keyword evidence="4" id="KW-1185">Reference proteome</keyword>
<proteinExistence type="predicted"/>
<feature type="compositionally biased region" description="Low complexity" evidence="1">
    <location>
        <begin position="100"/>
        <end position="110"/>
    </location>
</feature>
<feature type="region of interest" description="Disordered" evidence="1">
    <location>
        <begin position="552"/>
        <end position="576"/>
    </location>
</feature>
<feature type="region of interest" description="Disordered" evidence="1">
    <location>
        <begin position="770"/>
        <end position="805"/>
    </location>
</feature>
<feature type="compositionally biased region" description="Polar residues" evidence="1">
    <location>
        <begin position="506"/>
        <end position="533"/>
    </location>
</feature>
<keyword evidence="2" id="KW-0812">Transmembrane</keyword>
<feature type="compositionally biased region" description="Polar residues" evidence="1">
    <location>
        <begin position="894"/>
        <end position="914"/>
    </location>
</feature>
<keyword evidence="2" id="KW-0472">Membrane</keyword>
<feature type="compositionally biased region" description="Low complexity" evidence="1">
    <location>
        <begin position="770"/>
        <end position="788"/>
    </location>
</feature>
<name>A0A316ZCN4_9BASI</name>
<organism evidence="3 4">
    <name type="scientific">Tilletiopsis washingtonensis</name>
    <dbReference type="NCBI Taxonomy" id="58919"/>
    <lineage>
        <taxon>Eukaryota</taxon>
        <taxon>Fungi</taxon>
        <taxon>Dikarya</taxon>
        <taxon>Basidiomycota</taxon>
        <taxon>Ustilaginomycotina</taxon>
        <taxon>Exobasidiomycetes</taxon>
        <taxon>Entylomatales</taxon>
        <taxon>Entylomatales incertae sedis</taxon>
        <taxon>Tilletiopsis</taxon>
    </lineage>
</organism>